<proteinExistence type="predicted"/>
<dbReference type="InterPro" id="IPR015853">
    <property type="entry name" value="ABC_transpr_FbpC"/>
</dbReference>
<dbReference type="SMART" id="SM00382">
    <property type="entry name" value="AAA"/>
    <property type="match status" value="1"/>
</dbReference>
<protein>
    <submittedName>
        <fullName evidence="10">ABC transporter</fullName>
    </submittedName>
</protein>
<evidence type="ECO:0000256" key="3">
    <source>
        <dbReference type="ARBA" id="ARBA00022496"/>
    </source>
</evidence>
<dbReference type="GO" id="GO:0016020">
    <property type="term" value="C:membrane"/>
    <property type="evidence" value="ECO:0007669"/>
    <property type="project" value="InterPro"/>
</dbReference>
<dbReference type="PANTHER" id="PTHR42781:SF4">
    <property type="entry name" value="SPERMIDINE_PUTRESCINE IMPORT ATP-BINDING PROTEIN POTA"/>
    <property type="match status" value="1"/>
</dbReference>
<dbReference type="Proteomes" id="UP000245212">
    <property type="component" value="Unassembled WGS sequence"/>
</dbReference>
<dbReference type="CDD" id="cd03259">
    <property type="entry name" value="ABC_Carb_Solutes_like"/>
    <property type="match status" value="1"/>
</dbReference>
<dbReference type="RefSeq" id="WP_109060788.1">
    <property type="nucleotide sequence ID" value="NZ_QETA01000001.1"/>
</dbReference>
<dbReference type="PROSITE" id="PS50893">
    <property type="entry name" value="ABC_TRANSPORTER_2"/>
    <property type="match status" value="1"/>
</dbReference>
<evidence type="ECO:0000259" key="9">
    <source>
        <dbReference type="PROSITE" id="PS50893"/>
    </source>
</evidence>
<dbReference type="GO" id="GO:0015697">
    <property type="term" value="P:quaternary ammonium group transport"/>
    <property type="evidence" value="ECO:0007669"/>
    <property type="project" value="UniProtKB-ARBA"/>
</dbReference>
<keyword evidence="1" id="KW-0813">Transport</keyword>
<dbReference type="InterPro" id="IPR017871">
    <property type="entry name" value="ABC_transporter-like_CS"/>
</dbReference>
<dbReference type="GO" id="GO:0005524">
    <property type="term" value="F:ATP binding"/>
    <property type="evidence" value="ECO:0007669"/>
    <property type="project" value="UniProtKB-KW"/>
</dbReference>
<dbReference type="PANTHER" id="PTHR42781">
    <property type="entry name" value="SPERMIDINE/PUTRESCINE IMPORT ATP-BINDING PROTEIN POTA"/>
    <property type="match status" value="1"/>
</dbReference>
<evidence type="ECO:0000256" key="4">
    <source>
        <dbReference type="ARBA" id="ARBA00022741"/>
    </source>
</evidence>
<keyword evidence="8" id="KW-0472">Membrane</keyword>
<dbReference type="InterPro" id="IPR003439">
    <property type="entry name" value="ABC_transporter-like_ATP-bd"/>
</dbReference>
<dbReference type="InterPro" id="IPR003593">
    <property type="entry name" value="AAA+_ATPase"/>
</dbReference>
<keyword evidence="6" id="KW-0408">Iron</keyword>
<dbReference type="FunFam" id="3.40.50.300:FF:000425">
    <property type="entry name" value="Probable ABC transporter, ATP-binding subunit"/>
    <property type="match status" value="1"/>
</dbReference>
<accession>A0A2V1K7D0</accession>
<evidence type="ECO:0000313" key="11">
    <source>
        <dbReference type="Proteomes" id="UP000245212"/>
    </source>
</evidence>
<keyword evidence="4" id="KW-0547">Nucleotide-binding</keyword>
<dbReference type="InterPro" id="IPR050093">
    <property type="entry name" value="ABC_SmlMolc_Importer"/>
</dbReference>
<dbReference type="AlphaFoldDB" id="A0A2V1K7D0"/>
<organism evidence="10 11">
    <name type="scientific">Corticimicrobacter populi</name>
    <dbReference type="NCBI Taxonomy" id="2175229"/>
    <lineage>
        <taxon>Bacteria</taxon>
        <taxon>Pseudomonadati</taxon>
        <taxon>Pseudomonadota</taxon>
        <taxon>Betaproteobacteria</taxon>
        <taxon>Burkholderiales</taxon>
        <taxon>Alcaligenaceae</taxon>
        <taxon>Corticimicrobacter</taxon>
    </lineage>
</organism>
<evidence type="ECO:0000313" key="10">
    <source>
        <dbReference type="EMBL" id="PWF25385.1"/>
    </source>
</evidence>
<dbReference type="PROSITE" id="PS00211">
    <property type="entry name" value="ABC_TRANSPORTER_1"/>
    <property type="match status" value="1"/>
</dbReference>
<keyword evidence="7" id="KW-0406">Ion transport</keyword>
<dbReference type="EMBL" id="QETA01000001">
    <property type="protein sequence ID" value="PWF25385.1"/>
    <property type="molecule type" value="Genomic_DNA"/>
</dbReference>
<reference evidence="11" key="1">
    <citation type="submission" date="2018-05" db="EMBL/GenBank/DDBJ databases">
        <authorList>
            <person name="Li Y."/>
        </authorList>
    </citation>
    <scope>NUCLEOTIDE SEQUENCE [LARGE SCALE GENOMIC DNA]</scope>
    <source>
        <strain evidence="11">3d-2-2</strain>
    </source>
</reference>
<dbReference type="InterPro" id="IPR027417">
    <property type="entry name" value="P-loop_NTPase"/>
</dbReference>
<evidence type="ECO:0000256" key="2">
    <source>
        <dbReference type="ARBA" id="ARBA00022475"/>
    </source>
</evidence>
<gene>
    <name evidence="10" type="ORF">DD235_04395</name>
</gene>
<comment type="caution">
    <text evidence="10">The sequence shown here is derived from an EMBL/GenBank/DDBJ whole genome shotgun (WGS) entry which is preliminary data.</text>
</comment>
<evidence type="ECO:0000256" key="5">
    <source>
        <dbReference type="ARBA" id="ARBA00022840"/>
    </source>
</evidence>
<keyword evidence="5" id="KW-0067">ATP-binding</keyword>
<dbReference type="GO" id="GO:0015408">
    <property type="term" value="F:ABC-type ferric iron transporter activity"/>
    <property type="evidence" value="ECO:0007669"/>
    <property type="project" value="InterPro"/>
</dbReference>
<feature type="domain" description="ABC transporter" evidence="9">
    <location>
        <begin position="5"/>
        <end position="242"/>
    </location>
</feature>
<evidence type="ECO:0000256" key="7">
    <source>
        <dbReference type="ARBA" id="ARBA00023065"/>
    </source>
</evidence>
<keyword evidence="11" id="KW-1185">Reference proteome</keyword>
<dbReference type="GO" id="GO:0016887">
    <property type="term" value="F:ATP hydrolysis activity"/>
    <property type="evidence" value="ECO:0007669"/>
    <property type="project" value="InterPro"/>
</dbReference>
<evidence type="ECO:0000256" key="1">
    <source>
        <dbReference type="ARBA" id="ARBA00022448"/>
    </source>
</evidence>
<sequence>MPSYLTLEHLHLAYPNGRSRWHSVVHDLDLSLEPGEIASLLGESGCGKTTILRAVAGLDMPRSGRIVLDGQELAGDGCFVPPEQRRIGMMFQDYALFPHLDIRANIGFGIRRLPAAQRADRIAEMARLVGLEHSLDKYPHELSGGQQQRIALARAMAPSPRLLLLDEPFSSLDIHTRERLAFEVRDILKETGTTALLVTHSQAEAFAISDSVGLMHEGRIVQWDTPYGLHHHPASDYVRRFIRHGDALEDRRNEIFRRARPDTAVRESANSILSSVDS</sequence>
<keyword evidence="2" id="KW-1003">Cell membrane</keyword>
<keyword evidence="3" id="KW-0410">Iron transport</keyword>
<evidence type="ECO:0000256" key="6">
    <source>
        <dbReference type="ARBA" id="ARBA00023004"/>
    </source>
</evidence>
<dbReference type="SUPFAM" id="SSF52540">
    <property type="entry name" value="P-loop containing nucleoside triphosphate hydrolases"/>
    <property type="match status" value="1"/>
</dbReference>
<evidence type="ECO:0000256" key="8">
    <source>
        <dbReference type="ARBA" id="ARBA00023136"/>
    </source>
</evidence>
<dbReference type="Gene3D" id="3.40.50.300">
    <property type="entry name" value="P-loop containing nucleotide triphosphate hydrolases"/>
    <property type="match status" value="1"/>
</dbReference>
<name>A0A2V1K7D0_9BURK</name>
<dbReference type="Pfam" id="PF00005">
    <property type="entry name" value="ABC_tran"/>
    <property type="match status" value="1"/>
</dbReference>